<proteinExistence type="inferred from homology"/>
<dbReference type="SUPFAM" id="SSF144000">
    <property type="entry name" value="Oxysterol-binding protein-like"/>
    <property type="match status" value="1"/>
</dbReference>
<accession>A0A167P8W6</accession>
<dbReference type="GO" id="GO:0016020">
    <property type="term" value="C:membrane"/>
    <property type="evidence" value="ECO:0007669"/>
    <property type="project" value="TreeGrafter"/>
</dbReference>
<dbReference type="InterPro" id="IPR037239">
    <property type="entry name" value="OSBP_sf"/>
</dbReference>
<dbReference type="PANTHER" id="PTHR10972:SF212">
    <property type="entry name" value="OXYSTEROL-BINDING PROTEIN-LIKE PROTEIN 1"/>
    <property type="match status" value="1"/>
</dbReference>
<dbReference type="Proteomes" id="UP000076738">
    <property type="component" value="Unassembled WGS sequence"/>
</dbReference>
<feature type="region of interest" description="Disordered" evidence="2">
    <location>
        <begin position="170"/>
        <end position="208"/>
    </location>
</feature>
<feature type="compositionally biased region" description="Low complexity" evidence="2">
    <location>
        <begin position="184"/>
        <end position="205"/>
    </location>
</feature>
<organism evidence="3 4">
    <name type="scientific">Calocera viscosa (strain TUFC12733)</name>
    <dbReference type="NCBI Taxonomy" id="1330018"/>
    <lineage>
        <taxon>Eukaryota</taxon>
        <taxon>Fungi</taxon>
        <taxon>Dikarya</taxon>
        <taxon>Basidiomycota</taxon>
        <taxon>Agaricomycotina</taxon>
        <taxon>Dacrymycetes</taxon>
        <taxon>Dacrymycetales</taxon>
        <taxon>Dacrymycetaceae</taxon>
        <taxon>Calocera</taxon>
    </lineage>
</organism>
<reference evidence="3 4" key="1">
    <citation type="journal article" date="2016" name="Mol. Biol. Evol.">
        <title>Comparative Genomics of Early-Diverging Mushroom-Forming Fungi Provides Insights into the Origins of Lignocellulose Decay Capabilities.</title>
        <authorList>
            <person name="Nagy L.G."/>
            <person name="Riley R."/>
            <person name="Tritt A."/>
            <person name="Adam C."/>
            <person name="Daum C."/>
            <person name="Floudas D."/>
            <person name="Sun H."/>
            <person name="Yadav J.S."/>
            <person name="Pangilinan J."/>
            <person name="Larsson K.H."/>
            <person name="Matsuura K."/>
            <person name="Barry K."/>
            <person name="Labutti K."/>
            <person name="Kuo R."/>
            <person name="Ohm R.A."/>
            <person name="Bhattacharya S.S."/>
            <person name="Shirouzu T."/>
            <person name="Yoshinaga Y."/>
            <person name="Martin F.M."/>
            <person name="Grigoriev I.V."/>
            <person name="Hibbett D.S."/>
        </authorList>
    </citation>
    <scope>NUCLEOTIDE SEQUENCE [LARGE SCALE GENOMIC DNA]</scope>
    <source>
        <strain evidence="3 4">TUFC12733</strain>
    </source>
</reference>
<dbReference type="GO" id="GO:0005829">
    <property type="term" value="C:cytosol"/>
    <property type="evidence" value="ECO:0007669"/>
    <property type="project" value="TreeGrafter"/>
</dbReference>
<keyword evidence="4" id="KW-1185">Reference proteome</keyword>
<sequence length="234" mass="25669">MSLAPAQAMNGLSTPTSAKDPAMSSPASFDDPSMDTPIAIPESTDTSETSKLKMIMQLVKKCFGVSDIANMRLSLPSVLLAPVPNLEYWSYTDRPDILASVNDSPDPFDRMLSVLRFVFSKDLKFIRGGVCKPYNSVLGEHFRCHYRVPALPNPPEPEFVPRSYLHIPPPSAKSEASSMRSFGSWKSSPLPQSQSPSPQKDSVSQLTSQMENAVLTENGVDENGEEVHVVFIVH</sequence>
<dbReference type="AlphaFoldDB" id="A0A167P8W6"/>
<dbReference type="Pfam" id="PF01237">
    <property type="entry name" value="Oxysterol_BP"/>
    <property type="match status" value="1"/>
</dbReference>
<dbReference type="PANTHER" id="PTHR10972">
    <property type="entry name" value="OXYSTEROL-BINDING PROTEIN-RELATED"/>
    <property type="match status" value="1"/>
</dbReference>
<dbReference type="GO" id="GO:0032934">
    <property type="term" value="F:sterol binding"/>
    <property type="evidence" value="ECO:0007669"/>
    <property type="project" value="TreeGrafter"/>
</dbReference>
<dbReference type="OrthoDB" id="3265361at2759"/>
<dbReference type="STRING" id="1330018.A0A167P8W6"/>
<protein>
    <submittedName>
        <fullName evidence="3">Uncharacterized protein</fullName>
    </submittedName>
</protein>
<name>A0A167P8W6_CALVF</name>
<comment type="similarity">
    <text evidence="1">Belongs to the OSBP family.</text>
</comment>
<evidence type="ECO:0000313" key="4">
    <source>
        <dbReference type="Proteomes" id="UP000076738"/>
    </source>
</evidence>
<dbReference type="EMBL" id="KV417275">
    <property type="protein sequence ID" value="KZO98535.1"/>
    <property type="molecule type" value="Genomic_DNA"/>
</dbReference>
<evidence type="ECO:0000256" key="2">
    <source>
        <dbReference type="SAM" id="MobiDB-lite"/>
    </source>
</evidence>
<evidence type="ECO:0000313" key="3">
    <source>
        <dbReference type="EMBL" id="KZO98535.1"/>
    </source>
</evidence>
<feature type="region of interest" description="Disordered" evidence="2">
    <location>
        <begin position="1"/>
        <end position="46"/>
    </location>
</feature>
<dbReference type="InterPro" id="IPR000648">
    <property type="entry name" value="Oxysterol-bd"/>
</dbReference>
<gene>
    <name evidence="3" type="ORF">CALVIDRAFT_26847</name>
</gene>
<evidence type="ECO:0000256" key="1">
    <source>
        <dbReference type="ARBA" id="ARBA00008842"/>
    </source>
</evidence>